<keyword evidence="2" id="KW-1185">Reference proteome</keyword>
<dbReference type="Proteomes" id="UP001500908">
    <property type="component" value="Unassembled WGS sequence"/>
</dbReference>
<comment type="caution">
    <text evidence="1">The sequence shown here is derived from an EMBL/GenBank/DDBJ whole genome shotgun (WGS) entry which is preliminary data.</text>
</comment>
<evidence type="ECO:0000313" key="2">
    <source>
        <dbReference type="Proteomes" id="UP001500908"/>
    </source>
</evidence>
<proteinExistence type="predicted"/>
<sequence length="74" mass="7517">MPTVLVTVPLAGLATVEELLSGTGTYKPGFGLESDLDRINGLLKADQRIAGIPGGVAGEGKLPRFGPGGQGLDR</sequence>
<protein>
    <submittedName>
        <fullName evidence="1">Uncharacterized protein</fullName>
    </submittedName>
</protein>
<gene>
    <name evidence="1" type="ORF">GCM10022402_37950</name>
</gene>
<name>A0ABP7G4Z5_9ACTN</name>
<reference evidence="2" key="1">
    <citation type="journal article" date="2019" name="Int. J. Syst. Evol. Microbiol.">
        <title>The Global Catalogue of Microorganisms (GCM) 10K type strain sequencing project: providing services to taxonomists for standard genome sequencing and annotation.</title>
        <authorList>
            <consortium name="The Broad Institute Genomics Platform"/>
            <consortium name="The Broad Institute Genome Sequencing Center for Infectious Disease"/>
            <person name="Wu L."/>
            <person name="Ma J."/>
        </authorList>
    </citation>
    <scope>NUCLEOTIDE SEQUENCE [LARGE SCALE GENOMIC DNA]</scope>
    <source>
        <strain evidence="2">JCM 17137</strain>
    </source>
</reference>
<organism evidence="1 2">
    <name type="scientific">Salinactinospora qingdaonensis</name>
    <dbReference type="NCBI Taxonomy" id="702744"/>
    <lineage>
        <taxon>Bacteria</taxon>
        <taxon>Bacillati</taxon>
        <taxon>Actinomycetota</taxon>
        <taxon>Actinomycetes</taxon>
        <taxon>Streptosporangiales</taxon>
        <taxon>Nocardiopsidaceae</taxon>
        <taxon>Salinactinospora</taxon>
    </lineage>
</organism>
<accession>A0ABP7G4Z5</accession>
<dbReference type="EMBL" id="BAABDD010000022">
    <property type="protein sequence ID" value="GAA3755848.1"/>
    <property type="molecule type" value="Genomic_DNA"/>
</dbReference>
<evidence type="ECO:0000313" key="1">
    <source>
        <dbReference type="EMBL" id="GAA3755848.1"/>
    </source>
</evidence>